<dbReference type="RefSeq" id="WP_189880937.1">
    <property type="nucleotide sequence ID" value="NZ_BMWA01000061.1"/>
</dbReference>
<evidence type="ECO:0000313" key="2">
    <source>
        <dbReference type="Proteomes" id="UP001596409"/>
    </source>
</evidence>
<dbReference type="Proteomes" id="UP001596409">
    <property type="component" value="Unassembled WGS sequence"/>
</dbReference>
<comment type="caution">
    <text evidence="1">The sequence shown here is derived from an EMBL/GenBank/DDBJ whole genome shotgun (WGS) entry which is preliminary data.</text>
</comment>
<name>A0ABW2DVU8_9ACTN</name>
<evidence type="ECO:0000313" key="1">
    <source>
        <dbReference type="EMBL" id="MFC7011207.1"/>
    </source>
</evidence>
<keyword evidence="2" id="KW-1185">Reference proteome</keyword>
<accession>A0ABW2DVU8</accession>
<reference evidence="2" key="1">
    <citation type="journal article" date="2019" name="Int. J. Syst. Evol. Microbiol.">
        <title>The Global Catalogue of Microorganisms (GCM) 10K type strain sequencing project: providing services to taxonomists for standard genome sequencing and annotation.</title>
        <authorList>
            <consortium name="The Broad Institute Genomics Platform"/>
            <consortium name="The Broad Institute Genome Sequencing Center for Infectious Disease"/>
            <person name="Wu L."/>
            <person name="Ma J."/>
        </authorList>
    </citation>
    <scope>NUCLEOTIDE SEQUENCE [LARGE SCALE GENOMIC DNA]</scope>
    <source>
        <strain evidence="2">JCM 4855</strain>
    </source>
</reference>
<dbReference type="EMBL" id="JBHSYM010000009">
    <property type="protein sequence ID" value="MFC7011207.1"/>
    <property type="molecule type" value="Genomic_DNA"/>
</dbReference>
<organism evidence="1 2">
    <name type="scientific">Streptomyces viridiviolaceus</name>
    <dbReference type="NCBI Taxonomy" id="68282"/>
    <lineage>
        <taxon>Bacteria</taxon>
        <taxon>Bacillati</taxon>
        <taxon>Actinomycetota</taxon>
        <taxon>Actinomycetes</taxon>
        <taxon>Kitasatosporales</taxon>
        <taxon>Streptomycetaceae</taxon>
        <taxon>Streptomyces</taxon>
    </lineage>
</organism>
<proteinExistence type="predicted"/>
<sequence length="56" mass="6119">MTTNLRTVLTAARARRTARHLAGISFCDSCAQVSDSATRAAARRQQTQLTAFTHAR</sequence>
<protein>
    <submittedName>
        <fullName evidence="1">Uncharacterized protein</fullName>
    </submittedName>
</protein>
<gene>
    <name evidence="1" type="ORF">ACFQMH_05665</name>
</gene>